<keyword evidence="2" id="KW-1185">Reference proteome</keyword>
<accession>A0AAD3RRP9</accession>
<sequence>MGEIENLFGRNSNVGIILNELSTKELIGSNNRPDKPLANDAGIKRNIKDDLLLGGFLLSTNNNEVGAPNPPNPSSNIQKEEARSDEFYPMGLVTIDNQGVIPAMTAYAIPTVALLIITTARARVVNIFFPNAIMPLFDSDPSLIEYITARLSTWHGVLQPSDFPTKGFISPIGTETFAIFFVLVRSFGTWVNSLILLAQNQFL</sequence>
<evidence type="ECO:0000313" key="2">
    <source>
        <dbReference type="Proteomes" id="UP001234787"/>
    </source>
</evidence>
<reference evidence="1" key="1">
    <citation type="submission" date="2022-12" db="EMBL/GenBank/DDBJ databases">
        <title>Chromosome-Level Genome Assembly of Japanese Cedar (Cryptomeriajaponica D. Don).</title>
        <authorList>
            <person name="Fujino T."/>
            <person name="Yamaguchi K."/>
            <person name="Yokoyama T."/>
            <person name="Hamanaka T."/>
            <person name="Harazono Y."/>
            <person name="Kamada H."/>
            <person name="Kobayashi W."/>
            <person name="Ujino-Ihara T."/>
            <person name="Uchiyama K."/>
            <person name="Matsumoto A."/>
            <person name="Izuno A."/>
            <person name="Tsumura Y."/>
            <person name="Toyoda A."/>
            <person name="Shigenobu S."/>
            <person name="Moriguchi Y."/>
            <person name="Ueno S."/>
            <person name="Kasahara M."/>
        </authorList>
    </citation>
    <scope>NUCLEOTIDE SEQUENCE</scope>
</reference>
<gene>
    <name evidence="1" type="ORF">SUGI_1495980</name>
</gene>
<evidence type="ECO:0000313" key="1">
    <source>
        <dbReference type="EMBL" id="GLJ59170.1"/>
    </source>
</evidence>
<organism evidence="1 2">
    <name type="scientific">Cryptomeria japonica</name>
    <name type="common">Japanese cedar</name>
    <name type="synonym">Cupressus japonica</name>
    <dbReference type="NCBI Taxonomy" id="3369"/>
    <lineage>
        <taxon>Eukaryota</taxon>
        <taxon>Viridiplantae</taxon>
        <taxon>Streptophyta</taxon>
        <taxon>Embryophyta</taxon>
        <taxon>Tracheophyta</taxon>
        <taxon>Spermatophyta</taxon>
        <taxon>Pinopsida</taxon>
        <taxon>Pinidae</taxon>
        <taxon>Conifers II</taxon>
        <taxon>Cupressales</taxon>
        <taxon>Cupressaceae</taxon>
        <taxon>Cryptomeria</taxon>
    </lineage>
</organism>
<comment type="caution">
    <text evidence="1">The sequence shown here is derived from an EMBL/GenBank/DDBJ whole genome shotgun (WGS) entry which is preliminary data.</text>
</comment>
<protein>
    <submittedName>
        <fullName evidence="1">Uncharacterized protein</fullName>
    </submittedName>
</protein>
<dbReference type="Proteomes" id="UP001234787">
    <property type="component" value="Unassembled WGS sequence"/>
</dbReference>
<dbReference type="AlphaFoldDB" id="A0AAD3RRP9"/>
<dbReference type="EMBL" id="BSEH01000734">
    <property type="protein sequence ID" value="GLJ59170.1"/>
    <property type="molecule type" value="Genomic_DNA"/>
</dbReference>
<name>A0AAD3RRP9_CRYJA</name>
<proteinExistence type="predicted"/>